<dbReference type="GO" id="GO:0051301">
    <property type="term" value="P:cell division"/>
    <property type="evidence" value="ECO:0007669"/>
    <property type="project" value="UniProtKB-KW"/>
</dbReference>
<dbReference type="InterPro" id="IPR019933">
    <property type="entry name" value="DivIVA_domain"/>
</dbReference>
<feature type="region of interest" description="Disordered" evidence="7">
    <location>
        <begin position="367"/>
        <end position="386"/>
    </location>
</feature>
<evidence type="ECO:0000256" key="2">
    <source>
        <dbReference type="ARBA" id="ARBA00022490"/>
    </source>
</evidence>
<evidence type="ECO:0000313" key="8">
    <source>
        <dbReference type="EMBL" id="CAB4813918.1"/>
    </source>
</evidence>
<dbReference type="EMBL" id="CAFAAI010000359">
    <property type="protein sequence ID" value="CAB4813918.1"/>
    <property type="molecule type" value="Genomic_DNA"/>
</dbReference>
<proteinExistence type="predicted"/>
<dbReference type="Pfam" id="PF05103">
    <property type="entry name" value="DivIVA"/>
    <property type="match status" value="1"/>
</dbReference>
<dbReference type="InterPro" id="IPR007793">
    <property type="entry name" value="DivIVA_fam"/>
</dbReference>
<feature type="coiled-coil region" evidence="6">
    <location>
        <begin position="104"/>
        <end position="186"/>
    </location>
</feature>
<name>A0A6J6Z442_9ZZZZ</name>
<dbReference type="Gene3D" id="6.10.250.660">
    <property type="match status" value="1"/>
</dbReference>
<feature type="compositionally biased region" description="Acidic residues" evidence="7">
    <location>
        <begin position="369"/>
        <end position="381"/>
    </location>
</feature>
<keyword evidence="5" id="KW-0131">Cell cycle</keyword>
<evidence type="ECO:0000256" key="3">
    <source>
        <dbReference type="ARBA" id="ARBA00022618"/>
    </source>
</evidence>
<evidence type="ECO:0000256" key="1">
    <source>
        <dbReference type="ARBA" id="ARBA00004496"/>
    </source>
</evidence>
<organism evidence="8">
    <name type="scientific">freshwater metagenome</name>
    <dbReference type="NCBI Taxonomy" id="449393"/>
    <lineage>
        <taxon>unclassified sequences</taxon>
        <taxon>metagenomes</taxon>
        <taxon>ecological metagenomes</taxon>
    </lineage>
</organism>
<feature type="region of interest" description="Disordered" evidence="7">
    <location>
        <begin position="1"/>
        <end position="26"/>
    </location>
</feature>
<evidence type="ECO:0000256" key="4">
    <source>
        <dbReference type="ARBA" id="ARBA00023054"/>
    </source>
</evidence>
<gene>
    <name evidence="8" type="ORF">UFOPK2992_01758</name>
</gene>
<dbReference type="NCBIfam" id="TIGR03544">
    <property type="entry name" value="DivI1A_domain"/>
    <property type="match status" value="1"/>
</dbReference>
<accession>A0A6J6Z442</accession>
<comment type="subcellular location">
    <subcellularLocation>
        <location evidence="1">Cytoplasm</location>
    </subcellularLocation>
</comment>
<evidence type="ECO:0000256" key="5">
    <source>
        <dbReference type="ARBA" id="ARBA00023306"/>
    </source>
</evidence>
<protein>
    <submittedName>
        <fullName evidence="8">Unannotated protein</fullName>
    </submittedName>
</protein>
<keyword evidence="3" id="KW-0132">Cell division</keyword>
<keyword evidence="4 6" id="KW-0175">Coiled coil</keyword>
<sequence length="541" mass="60150">MAISFSRPDPSSAASVSSAQFPTSRRGFDQAEVRDFLRMVAAELARLQERERFLERELRSAQHPGSPDSVTMDDDTATRLLGEEAARVLQTAREAATQIRARAEDGSARLLREATDEAQRLREEAEIESARRRQDAASDAEAEVQMAKQQGRDMVNEARAYRERVLSELARRRELARQQLEQLIHGRDRLLQAFERSRLAAVDVMAELTPLGEPVEYVNLQPTTGPVPLMVPATSMYMQPDRDDDDLDQVAQTQVEVAEAEVEIEIVELDIDIEVEAEADVFGDADDDTIGLQLVEPHDDTVVSLPEPAPFDDRNDNNDREPARVVSLFAKTSDRAETKPTSSVDDLFARLRESRADTVVERTVRVEEPAAEVEDEDEESQTESGVDTVAEAVVPLILSASRKLKRVLADEQNELLDLLRRKEPVRTLDDLLPWEADQSARYSAAVEKDLVAAAVAGAQGGSDGRNPAIVRPALDAVTNDIISPLRDRLTRSIDKAAGVNSDLANEVRGIYREWKAHRIDEYVEEIVRLAYDRGALTVTPG</sequence>
<dbReference type="GO" id="GO:0005737">
    <property type="term" value="C:cytoplasm"/>
    <property type="evidence" value="ECO:0007669"/>
    <property type="project" value="UniProtKB-SubCell"/>
</dbReference>
<evidence type="ECO:0000256" key="6">
    <source>
        <dbReference type="SAM" id="Coils"/>
    </source>
</evidence>
<evidence type="ECO:0000256" key="7">
    <source>
        <dbReference type="SAM" id="MobiDB-lite"/>
    </source>
</evidence>
<keyword evidence="2" id="KW-0963">Cytoplasm</keyword>
<reference evidence="8" key="1">
    <citation type="submission" date="2020-05" db="EMBL/GenBank/DDBJ databases">
        <authorList>
            <person name="Chiriac C."/>
            <person name="Salcher M."/>
            <person name="Ghai R."/>
            <person name="Kavagutti S V."/>
        </authorList>
    </citation>
    <scope>NUCLEOTIDE SEQUENCE</scope>
</reference>
<dbReference type="AlphaFoldDB" id="A0A6J6Z442"/>